<dbReference type="AlphaFoldDB" id="A0AAE3HFJ6"/>
<dbReference type="GO" id="GO:0022857">
    <property type="term" value="F:transmembrane transporter activity"/>
    <property type="evidence" value="ECO:0007669"/>
    <property type="project" value="InterPro"/>
</dbReference>
<feature type="chain" id="PRO_5042133600" evidence="1">
    <location>
        <begin position="25"/>
        <end position="343"/>
    </location>
</feature>
<accession>A0AAE3HFJ6</accession>
<gene>
    <name evidence="3" type="ORF">NSA47_01510</name>
</gene>
<comment type="caution">
    <text evidence="3">The sequence shown here is derived from an EMBL/GenBank/DDBJ whole genome shotgun (WGS) entry which is preliminary data.</text>
</comment>
<organism evidence="3 4">
    <name type="scientific">Irregularibacter muris</name>
    <dbReference type="NCBI Taxonomy" id="1796619"/>
    <lineage>
        <taxon>Bacteria</taxon>
        <taxon>Bacillati</taxon>
        <taxon>Bacillota</taxon>
        <taxon>Clostridia</taxon>
        <taxon>Eubacteriales</taxon>
        <taxon>Eubacteriaceae</taxon>
        <taxon>Irregularibacter</taxon>
    </lineage>
</organism>
<dbReference type="Gene3D" id="3.40.190.100">
    <property type="entry name" value="Glycine betaine-binding periplasmic protein, domain 2"/>
    <property type="match status" value="1"/>
</dbReference>
<evidence type="ECO:0000256" key="1">
    <source>
        <dbReference type="SAM" id="SignalP"/>
    </source>
</evidence>
<evidence type="ECO:0000313" key="4">
    <source>
        <dbReference type="Proteomes" id="UP001205748"/>
    </source>
</evidence>
<proteinExistence type="predicted"/>
<dbReference type="Pfam" id="PF04069">
    <property type="entry name" value="OpuAC"/>
    <property type="match status" value="1"/>
</dbReference>
<reference evidence="3" key="1">
    <citation type="submission" date="2022-07" db="EMBL/GenBank/DDBJ databases">
        <title>Enhanced cultured diversity of the mouse gut microbiota enables custom-made synthetic communities.</title>
        <authorList>
            <person name="Afrizal A."/>
        </authorList>
    </citation>
    <scope>NUCLEOTIDE SEQUENCE</scope>
    <source>
        <strain evidence="3">DSM 28593</strain>
    </source>
</reference>
<evidence type="ECO:0000259" key="2">
    <source>
        <dbReference type="Pfam" id="PF04069"/>
    </source>
</evidence>
<feature type="domain" description="ABC-type glycine betaine transport system substrate-binding" evidence="2">
    <location>
        <begin position="41"/>
        <end position="320"/>
    </location>
</feature>
<keyword evidence="4" id="KW-1185">Reference proteome</keyword>
<evidence type="ECO:0000313" key="3">
    <source>
        <dbReference type="EMBL" id="MCR1897668.1"/>
    </source>
</evidence>
<dbReference type="EMBL" id="JANKAS010000001">
    <property type="protein sequence ID" value="MCR1897668.1"/>
    <property type="molecule type" value="Genomic_DNA"/>
</dbReference>
<keyword evidence="1" id="KW-0732">Signal</keyword>
<dbReference type="InterPro" id="IPR007210">
    <property type="entry name" value="ABC_Gly_betaine_transp_sub-bd"/>
</dbReference>
<sequence>MTKIFKKKKSLIILLVLYISLAMIGFTACSTNDTTGESGKDKIVFADAQWESIQFHNAVAQTIIEKGYGYPTDVISGSTAATFTGFTNGEIDVYMEVWIQNVQERYDEAIKNGDIIKTSTNFDDNAQGLYVPTYVIKGDPDRGIEPMAPDLKTVKDLAKYPELFKDEEDPSKGRIYGGPPGWEVDQILRTKVETYGLDEQFNYFSPGSDSGLAASLAAAYESGEAWVGYYWEPTWVTGKYDFTLLEDEPYDEAKWEDGYATEWPAVDVAVAVYKDMPEKAPKVVEFLEKYKTSSDITSEALAYMQDNNTTAEEAGLWFLREKEDIWTQWVSEDIAQKVKEAIQ</sequence>
<dbReference type="Gene3D" id="3.40.190.10">
    <property type="entry name" value="Periplasmic binding protein-like II"/>
    <property type="match status" value="1"/>
</dbReference>
<dbReference type="PROSITE" id="PS51257">
    <property type="entry name" value="PROKAR_LIPOPROTEIN"/>
    <property type="match status" value="1"/>
</dbReference>
<feature type="signal peptide" evidence="1">
    <location>
        <begin position="1"/>
        <end position="24"/>
    </location>
</feature>
<dbReference type="CDD" id="cd13641">
    <property type="entry name" value="PBP2_HisX_like"/>
    <property type="match status" value="1"/>
</dbReference>
<dbReference type="Proteomes" id="UP001205748">
    <property type="component" value="Unassembled WGS sequence"/>
</dbReference>
<dbReference type="SUPFAM" id="SSF53850">
    <property type="entry name" value="Periplasmic binding protein-like II"/>
    <property type="match status" value="1"/>
</dbReference>
<dbReference type="RefSeq" id="WP_257529076.1">
    <property type="nucleotide sequence ID" value="NZ_JANKAS010000001.1"/>
</dbReference>
<dbReference type="GO" id="GO:0043190">
    <property type="term" value="C:ATP-binding cassette (ABC) transporter complex"/>
    <property type="evidence" value="ECO:0007669"/>
    <property type="project" value="InterPro"/>
</dbReference>
<protein>
    <submittedName>
        <fullName evidence="3">ABC transporter substrate-binding protein</fullName>
    </submittedName>
</protein>
<name>A0AAE3HFJ6_9FIRM</name>